<sequence length="193" mass="21173">MVKIIEPSAPSLSHRFTATFFLNRVPSVSAADMRFQRISGLSRGLSVKTVNEGGDNVGSRHLPERVTFGNVVLERGVMPTTMLTDWLGRVFNDFDISALGIAGVGKAVNGVMHRLDAKVLGQLTQKALDQFSDGLTAIIMLLDEHDLPISSWTLTGVVPIRWQVGDLDASSNTVLINTMELAYHRMRWLGVRA</sequence>
<dbReference type="InterPro" id="IPR011747">
    <property type="entry name" value="CHP02241"/>
</dbReference>
<organism evidence="1 2">
    <name type="scientific">Mycetohabitans endofungorum</name>
    <dbReference type="NCBI Taxonomy" id="417203"/>
    <lineage>
        <taxon>Bacteria</taxon>
        <taxon>Pseudomonadati</taxon>
        <taxon>Pseudomonadota</taxon>
        <taxon>Betaproteobacteria</taxon>
        <taxon>Burkholderiales</taxon>
        <taxon>Burkholderiaceae</taxon>
        <taxon>Mycetohabitans</taxon>
    </lineage>
</organism>
<dbReference type="PANTHER" id="PTHR38009:SF1">
    <property type="entry name" value="CONSERVED HYPOTHETICAL PHAGE TAIL PROTEIN"/>
    <property type="match status" value="1"/>
</dbReference>
<dbReference type="EMBL" id="PRDW01000005">
    <property type="protein sequence ID" value="PPB83840.1"/>
    <property type="molecule type" value="Genomic_DNA"/>
</dbReference>
<dbReference type="OrthoDB" id="6295718at2"/>
<evidence type="ECO:0000313" key="2">
    <source>
        <dbReference type="Proteomes" id="UP000243096"/>
    </source>
</evidence>
<evidence type="ECO:0000313" key="1">
    <source>
        <dbReference type="EMBL" id="PPB83840.1"/>
    </source>
</evidence>
<dbReference type="Proteomes" id="UP000243096">
    <property type="component" value="Unassembled WGS sequence"/>
</dbReference>
<name>A0A2P5KAW5_9BURK</name>
<proteinExistence type="predicted"/>
<gene>
    <name evidence="1" type="ORF">B0O95_10521</name>
</gene>
<accession>A0A2P5KAW5</accession>
<reference evidence="1 2" key="1">
    <citation type="submission" date="2018-01" db="EMBL/GenBank/DDBJ databases">
        <title>Genomic Encyclopedia of Type Strains, Phase III (KMG-III): the genomes of soil and plant-associated and newly described type strains.</title>
        <authorList>
            <person name="Whitman W."/>
        </authorList>
    </citation>
    <scope>NUCLEOTIDE SEQUENCE [LARGE SCALE GENOMIC DNA]</scope>
    <source>
        <strain evidence="1 2">HKI456</strain>
    </source>
</reference>
<dbReference type="AlphaFoldDB" id="A0A2P5KAW5"/>
<dbReference type="PANTHER" id="PTHR38009">
    <property type="entry name" value="CONSERVED HYPOTHETICAL PHAGE TAIL PROTEIN"/>
    <property type="match status" value="1"/>
</dbReference>
<keyword evidence="2" id="KW-1185">Reference proteome</keyword>
<dbReference type="Pfam" id="PF06841">
    <property type="entry name" value="Phage_T4_gp19"/>
    <property type="match status" value="1"/>
</dbReference>
<comment type="caution">
    <text evidence="1">The sequence shown here is derived from an EMBL/GenBank/DDBJ whole genome shotgun (WGS) entry which is preliminary data.</text>
</comment>
<protein>
    <submittedName>
        <fullName evidence="1">Phage tail-like protein</fullName>
    </submittedName>
</protein>
<dbReference type="InterPro" id="IPR010667">
    <property type="entry name" value="Phage_T4_Gp19"/>
</dbReference>
<dbReference type="GO" id="GO:0005198">
    <property type="term" value="F:structural molecule activity"/>
    <property type="evidence" value="ECO:0007669"/>
    <property type="project" value="InterPro"/>
</dbReference>
<dbReference type="RefSeq" id="WP_146064001.1">
    <property type="nucleotide sequence ID" value="NZ_CP062178.1"/>
</dbReference>
<dbReference type="NCBIfam" id="TIGR02241">
    <property type="entry name" value="conserved hypothetical phage tail region protein"/>
    <property type="match status" value="1"/>
</dbReference>